<keyword evidence="4" id="KW-1185">Reference proteome</keyword>
<feature type="chain" id="PRO_5021896581" evidence="2">
    <location>
        <begin position="24"/>
        <end position="78"/>
    </location>
</feature>
<keyword evidence="1" id="KW-1133">Transmembrane helix</keyword>
<name>A0A552UZE1_9FLAO</name>
<protein>
    <submittedName>
        <fullName evidence="3">Uncharacterized protein</fullName>
    </submittedName>
</protein>
<feature type="signal peptide" evidence="2">
    <location>
        <begin position="1"/>
        <end position="23"/>
    </location>
</feature>
<evidence type="ECO:0000313" key="4">
    <source>
        <dbReference type="Proteomes" id="UP000320643"/>
    </source>
</evidence>
<dbReference type="RefSeq" id="WP_143373835.1">
    <property type="nucleotide sequence ID" value="NZ_VJVZ01000008.1"/>
</dbReference>
<keyword evidence="2" id="KW-0732">Signal</keyword>
<keyword evidence="1" id="KW-0472">Membrane</keyword>
<dbReference type="EMBL" id="VJVZ01000008">
    <property type="protein sequence ID" value="TRW23578.1"/>
    <property type="molecule type" value="Genomic_DNA"/>
</dbReference>
<evidence type="ECO:0000256" key="1">
    <source>
        <dbReference type="SAM" id="Phobius"/>
    </source>
</evidence>
<organism evidence="3 4">
    <name type="scientific">Flavobacterium zepuense</name>
    <dbReference type="NCBI Taxonomy" id="2593302"/>
    <lineage>
        <taxon>Bacteria</taxon>
        <taxon>Pseudomonadati</taxon>
        <taxon>Bacteroidota</taxon>
        <taxon>Flavobacteriia</taxon>
        <taxon>Flavobacteriales</taxon>
        <taxon>Flavobacteriaceae</taxon>
        <taxon>Flavobacterium</taxon>
    </lineage>
</organism>
<dbReference type="OrthoDB" id="1375790at2"/>
<reference evidence="3 4" key="1">
    <citation type="submission" date="2019-07" db="EMBL/GenBank/DDBJ databases">
        <title>Flavobacterium sp. nov., isolated from glacier ice.</title>
        <authorList>
            <person name="Liu Q."/>
            <person name="Xin Y.-H."/>
        </authorList>
    </citation>
    <scope>NUCLEOTIDE SEQUENCE [LARGE SCALE GENOMIC DNA]</scope>
    <source>
        <strain evidence="3 4">ZT4R6</strain>
    </source>
</reference>
<accession>A0A552UZE1</accession>
<comment type="caution">
    <text evidence="3">The sequence shown here is derived from an EMBL/GenBank/DDBJ whole genome shotgun (WGS) entry which is preliminary data.</text>
</comment>
<evidence type="ECO:0000313" key="3">
    <source>
        <dbReference type="EMBL" id="TRW23578.1"/>
    </source>
</evidence>
<gene>
    <name evidence="3" type="ORF">FMM05_13025</name>
</gene>
<feature type="transmembrane region" description="Helical" evidence="1">
    <location>
        <begin position="49"/>
        <end position="69"/>
    </location>
</feature>
<keyword evidence="1" id="KW-0812">Transmembrane</keyword>
<dbReference type="Proteomes" id="UP000320643">
    <property type="component" value="Unassembled WGS sequence"/>
</dbReference>
<sequence>MKTNLLKWYMVAFLLVSDFVMFAQGDDNGDCVNDDCVEGNDDDSEAGLPINTKLIWLAILGISFAFYYYKKNKEQKAI</sequence>
<proteinExistence type="predicted"/>
<dbReference type="AlphaFoldDB" id="A0A552UZE1"/>
<evidence type="ECO:0000256" key="2">
    <source>
        <dbReference type="SAM" id="SignalP"/>
    </source>
</evidence>